<evidence type="ECO:0000256" key="5">
    <source>
        <dbReference type="ARBA" id="ARBA00022777"/>
    </source>
</evidence>
<dbReference type="GO" id="GO:0004798">
    <property type="term" value="F:dTMP kinase activity"/>
    <property type="evidence" value="ECO:0007669"/>
    <property type="project" value="UniProtKB-EC"/>
</dbReference>
<evidence type="ECO:0000256" key="6">
    <source>
        <dbReference type="ARBA" id="ARBA00022840"/>
    </source>
</evidence>
<keyword evidence="6 7" id="KW-0067">ATP-binding</keyword>
<dbReference type="InterPro" id="IPR039430">
    <property type="entry name" value="Thymidylate_kin-like_dom"/>
</dbReference>
<comment type="function">
    <text evidence="7">Phosphorylation of dTMP to form dTDP in both de novo and salvage pathways of dTTP synthesis.</text>
</comment>
<dbReference type="HAMAP" id="MF_00165">
    <property type="entry name" value="Thymidylate_kinase"/>
    <property type="match status" value="1"/>
</dbReference>
<name>A0ABX8TPA7_9MOLU</name>
<sequence length="215" mass="24843">MVNKLIVFEGIDGCGKTTLINKLKKSLINKGHKVKVFQGLGSSSIGKEIRNLFLYQIKTSPKSKYFLSFANMIQTQDELIMPALLSGFIVIVDRWYDSTLAYQSNANYIDYEDEITSKIISRFLIKPALTFYLDIDPQNSLQRKQTQPNHKLDIIEQKPLKYFENVRQNYLNQHKYCNNPNCKHQNCNSFLINATNSQQGNLEQIIQTLITKKIL</sequence>
<dbReference type="InterPro" id="IPR018094">
    <property type="entry name" value="Thymidylate_kinase"/>
</dbReference>
<dbReference type="Pfam" id="PF02223">
    <property type="entry name" value="Thymidylate_kin"/>
    <property type="match status" value="1"/>
</dbReference>
<reference evidence="10 12" key="1">
    <citation type="journal article" date="2021" name="Mol. Plant">
        <title>Genomic insights into the fast growth of paulownias and the formation of Paulownia witches' broom.</title>
        <authorList>
            <person name="Cao Y."/>
            <person name="Sun G."/>
            <person name="Zhai X."/>
            <person name="Xu P."/>
            <person name="Ma L."/>
            <person name="Deng M."/>
            <person name="Zhao Z."/>
            <person name="Yang H."/>
            <person name="Dong Y."/>
            <person name="Shang Z."/>
            <person name="Lv Y."/>
            <person name="Yan L."/>
            <person name="Liu H."/>
            <person name="Cao X."/>
            <person name="Li B."/>
            <person name="Wang Z."/>
            <person name="Zhao X."/>
            <person name="Yu H."/>
            <person name="Wang F."/>
            <person name="Ma W."/>
            <person name="Huang J."/>
            <person name="Fan G."/>
        </authorList>
    </citation>
    <scope>NUCLEOTIDE SEQUENCE [LARGE SCALE GENOMIC DNA]</scope>
    <source>
        <strain evidence="10 12">Zhengzhou</strain>
    </source>
</reference>
<comment type="similarity">
    <text evidence="7">Belongs to the thymidylate kinase family.</text>
</comment>
<evidence type="ECO:0000313" key="10">
    <source>
        <dbReference type="EMBL" id="QYC31181.1"/>
    </source>
</evidence>
<keyword evidence="3 7" id="KW-0545">Nucleotide biosynthesis</keyword>
<protein>
    <recommendedName>
        <fullName evidence="1 7">Thymidylate kinase</fullName>
        <ecNumber evidence="7">2.7.4.9</ecNumber>
    </recommendedName>
    <alternativeName>
        <fullName evidence="7">dTMP kinase</fullName>
    </alternativeName>
</protein>
<evidence type="ECO:0000256" key="2">
    <source>
        <dbReference type="ARBA" id="ARBA00022679"/>
    </source>
</evidence>
<evidence type="ECO:0000256" key="1">
    <source>
        <dbReference type="ARBA" id="ARBA00017144"/>
    </source>
</evidence>
<dbReference type="PANTHER" id="PTHR10344:SF4">
    <property type="entry name" value="UMP-CMP KINASE 2, MITOCHONDRIAL"/>
    <property type="match status" value="1"/>
</dbReference>
<evidence type="ECO:0000313" key="9">
    <source>
        <dbReference type="EMBL" id="QYC31164.1"/>
    </source>
</evidence>
<gene>
    <name evidence="7 10" type="primary">tmk</name>
    <name evidence="9" type="ORF">HGD80_00895</name>
    <name evidence="10" type="ORF">HGD80_01000</name>
    <name evidence="11" type="ORF">HGD80_01300</name>
</gene>
<evidence type="ECO:0000256" key="7">
    <source>
        <dbReference type="HAMAP-Rule" id="MF_00165"/>
    </source>
</evidence>
<keyword evidence="12" id="KW-1185">Reference proteome</keyword>
<dbReference type="EMBL" id="CP066882">
    <property type="protein sequence ID" value="QYC31229.1"/>
    <property type="molecule type" value="Genomic_DNA"/>
</dbReference>
<dbReference type="EMBL" id="CP066882">
    <property type="protein sequence ID" value="QYC31164.1"/>
    <property type="molecule type" value="Genomic_DNA"/>
</dbReference>
<dbReference type="EC" id="2.7.4.9" evidence="7"/>
<evidence type="ECO:0000259" key="8">
    <source>
        <dbReference type="Pfam" id="PF02223"/>
    </source>
</evidence>
<proteinExistence type="inferred from homology"/>
<dbReference type="EMBL" id="CP066882">
    <property type="protein sequence ID" value="QYC31181.1"/>
    <property type="molecule type" value="Genomic_DNA"/>
</dbReference>
<dbReference type="PANTHER" id="PTHR10344">
    <property type="entry name" value="THYMIDYLATE KINASE"/>
    <property type="match status" value="1"/>
</dbReference>
<dbReference type="NCBIfam" id="TIGR00041">
    <property type="entry name" value="DTMP_kinase"/>
    <property type="match status" value="1"/>
</dbReference>
<feature type="binding site" evidence="7">
    <location>
        <begin position="10"/>
        <end position="17"/>
    </location>
    <ligand>
        <name>ATP</name>
        <dbReference type="ChEBI" id="CHEBI:30616"/>
    </ligand>
</feature>
<feature type="domain" description="Thymidylate kinase-like" evidence="8">
    <location>
        <begin position="8"/>
        <end position="175"/>
    </location>
</feature>
<organism evidence="10 12">
    <name type="scientific">Paulownia witches'-broom phytoplasma</name>
    <dbReference type="NCBI Taxonomy" id="39647"/>
    <lineage>
        <taxon>Bacteria</taxon>
        <taxon>Bacillati</taxon>
        <taxon>Mycoplasmatota</taxon>
        <taxon>Mollicutes</taxon>
        <taxon>Acholeplasmatales</taxon>
        <taxon>Acholeplasmataceae</taxon>
        <taxon>Candidatus Phytoplasma</taxon>
        <taxon>16SrI (Aster yellows group)</taxon>
    </lineage>
</organism>
<dbReference type="RefSeq" id="WP_219475160.1">
    <property type="nucleotide sequence ID" value="NZ_CP066882.1"/>
</dbReference>
<dbReference type="Proteomes" id="UP000825369">
    <property type="component" value="Chromosome"/>
</dbReference>
<keyword evidence="4 7" id="KW-0547">Nucleotide-binding</keyword>
<evidence type="ECO:0000313" key="11">
    <source>
        <dbReference type="EMBL" id="QYC31229.1"/>
    </source>
</evidence>
<evidence type="ECO:0000256" key="4">
    <source>
        <dbReference type="ARBA" id="ARBA00022741"/>
    </source>
</evidence>
<keyword evidence="2 7" id="KW-0808">Transferase</keyword>
<evidence type="ECO:0000256" key="3">
    <source>
        <dbReference type="ARBA" id="ARBA00022727"/>
    </source>
</evidence>
<dbReference type="CDD" id="cd01672">
    <property type="entry name" value="TMPK"/>
    <property type="match status" value="1"/>
</dbReference>
<keyword evidence="5 7" id="KW-0418">Kinase</keyword>
<comment type="catalytic activity">
    <reaction evidence="7">
        <text>dTMP + ATP = dTDP + ADP</text>
        <dbReference type="Rhea" id="RHEA:13517"/>
        <dbReference type="ChEBI" id="CHEBI:30616"/>
        <dbReference type="ChEBI" id="CHEBI:58369"/>
        <dbReference type="ChEBI" id="CHEBI:63528"/>
        <dbReference type="ChEBI" id="CHEBI:456216"/>
        <dbReference type="EC" id="2.7.4.9"/>
    </reaction>
</comment>
<evidence type="ECO:0000313" key="12">
    <source>
        <dbReference type="Proteomes" id="UP000825369"/>
    </source>
</evidence>
<accession>A0ABX8TPA7</accession>